<evidence type="ECO:0008006" key="6">
    <source>
        <dbReference type="Google" id="ProtNLM"/>
    </source>
</evidence>
<organism evidence="4 5">
    <name type="scientific">Limihaloglobus sulfuriphilus</name>
    <dbReference type="NCBI Taxonomy" id="1851148"/>
    <lineage>
        <taxon>Bacteria</taxon>
        <taxon>Pseudomonadati</taxon>
        <taxon>Planctomycetota</taxon>
        <taxon>Phycisphaerae</taxon>
        <taxon>Sedimentisphaerales</taxon>
        <taxon>Sedimentisphaeraceae</taxon>
        <taxon>Limihaloglobus</taxon>
    </lineage>
</organism>
<dbReference type="NCBIfam" id="TIGR02595">
    <property type="entry name" value="PEP_CTERM"/>
    <property type="match status" value="1"/>
</dbReference>
<reference evidence="5" key="1">
    <citation type="submission" date="2017-02" db="EMBL/GenBank/DDBJ databases">
        <title>Comparative genomics and description of representatives of a novel lineage of planctomycetes thriving in anoxic sediments.</title>
        <authorList>
            <person name="Spring S."/>
            <person name="Bunk B."/>
            <person name="Sproer C."/>
        </authorList>
    </citation>
    <scope>NUCLEOTIDE SEQUENCE [LARGE SCALE GENOMIC DNA]</scope>
    <source>
        <strain evidence="5">SM-Chi-D1</strain>
    </source>
</reference>
<proteinExistence type="predicted"/>
<feature type="domain" description="Ice-binding protein C-terminal" evidence="3">
    <location>
        <begin position="186"/>
        <end position="208"/>
    </location>
</feature>
<dbReference type="OrthoDB" id="7874461at2"/>
<sequence precursor="true">MKAKKNLIVLCAVFAALTSITNAAFILEESFESPVITPDKQDGFLKSYYSSNDPGTYFGSWLIVSGSIEVANDTYSSSTFDAYDGHQRIALNGDEPGRIGIELATTVDQEYEVEFYIYKDFDVTVGFAANSGDNFLASKTSSAGGDSWQKVTWNFTAQGTSTWLFFEGDANTEATGPSLDMVTVEPVPEPATVMIFALGGIGMLSMRRHK</sequence>
<dbReference type="EMBL" id="CP019646">
    <property type="protein sequence ID" value="AQQ69745.1"/>
    <property type="molecule type" value="Genomic_DNA"/>
</dbReference>
<dbReference type="InterPro" id="IPR013424">
    <property type="entry name" value="Ice-binding_C"/>
</dbReference>
<accession>A0A1Q2MAJ3</accession>
<dbReference type="Gene3D" id="2.60.120.260">
    <property type="entry name" value="Galactose-binding domain-like"/>
    <property type="match status" value="1"/>
</dbReference>
<feature type="chain" id="PRO_5012681847" description="PEP-CTERM protein-sorting domain-containing protein" evidence="1">
    <location>
        <begin position="24"/>
        <end position="210"/>
    </location>
</feature>
<keyword evidence="1" id="KW-0732">Signal</keyword>
<evidence type="ECO:0000259" key="2">
    <source>
        <dbReference type="Pfam" id="PF04862"/>
    </source>
</evidence>
<dbReference type="InterPro" id="IPR006946">
    <property type="entry name" value="DGR2-like_dom"/>
</dbReference>
<dbReference type="Pfam" id="PF07589">
    <property type="entry name" value="PEP-CTERM"/>
    <property type="match status" value="1"/>
</dbReference>
<dbReference type="Pfam" id="PF04862">
    <property type="entry name" value="DUF642"/>
    <property type="match status" value="1"/>
</dbReference>
<feature type="signal peptide" evidence="1">
    <location>
        <begin position="1"/>
        <end position="23"/>
    </location>
</feature>
<evidence type="ECO:0000313" key="5">
    <source>
        <dbReference type="Proteomes" id="UP000188181"/>
    </source>
</evidence>
<dbReference type="RefSeq" id="WP_146682057.1">
    <property type="nucleotide sequence ID" value="NZ_CP019646.1"/>
</dbReference>
<evidence type="ECO:0000256" key="1">
    <source>
        <dbReference type="SAM" id="SignalP"/>
    </source>
</evidence>
<protein>
    <recommendedName>
        <fullName evidence="6">PEP-CTERM protein-sorting domain-containing protein</fullName>
    </recommendedName>
</protein>
<evidence type="ECO:0000313" key="4">
    <source>
        <dbReference type="EMBL" id="AQQ69745.1"/>
    </source>
</evidence>
<dbReference type="Proteomes" id="UP000188181">
    <property type="component" value="Chromosome"/>
</dbReference>
<name>A0A1Q2MAJ3_9BACT</name>
<keyword evidence="5" id="KW-1185">Reference proteome</keyword>
<dbReference type="AlphaFoldDB" id="A0A1Q2MAJ3"/>
<evidence type="ECO:0000259" key="3">
    <source>
        <dbReference type="Pfam" id="PF07589"/>
    </source>
</evidence>
<gene>
    <name evidence="4" type="ORF">SMSP2_00079</name>
</gene>
<dbReference type="KEGG" id="pbas:SMSP2_00079"/>
<feature type="domain" description="DUF642" evidence="2">
    <location>
        <begin position="60"/>
        <end position="184"/>
    </location>
</feature>